<feature type="region of interest" description="Disordered" evidence="1">
    <location>
        <begin position="177"/>
        <end position="266"/>
    </location>
</feature>
<evidence type="ECO:0000313" key="3">
    <source>
        <dbReference type="Proteomes" id="UP001054857"/>
    </source>
</evidence>
<name>A0AAD3DLJ5_9CHLO</name>
<sequence>GSAALLVLPYRGPDAGLGGGQGGGQAAGPATPQPAPPTVAALLYTPFAVVPPAVAEELCGLMRDMEWEAAAAAPPDTDPRVTRARAFTQHFSSLVSDMVSLLLGCERAVAMAAQIGTEEQEQELLMGELQQLGAGLVGYLRKMEMRATLQYVLNEVQAAGLIVNQELLLEPEDDVAAGAAEPPRPLDDNAADGGGDASVAEEGSAATTRNEAAAAAAGAAGDDEGGGAVLRKRRKQQPQQKLGGEGSSSSSTSPTAAGDEAAGGAA</sequence>
<evidence type="ECO:0000313" key="2">
    <source>
        <dbReference type="EMBL" id="GFR43843.1"/>
    </source>
</evidence>
<feature type="compositionally biased region" description="Low complexity" evidence="1">
    <location>
        <begin position="237"/>
        <end position="266"/>
    </location>
</feature>
<comment type="caution">
    <text evidence="2">The sequence shown here is derived from an EMBL/GenBank/DDBJ whole genome shotgun (WGS) entry which is preliminary data.</text>
</comment>
<gene>
    <name evidence="2" type="ORF">Agub_g4968</name>
</gene>
<feature type="compositionally biased region" description="Low complexity" evidence="1">
    <location>
        <begin position="197"/>
        <end position="220"/>
    </location>
</feature>
<proteinExistence type="predicted"/>
<organism evidence="2 3">
    <name type="scientific">Astrephomene gubernaculifera</name>
    <dbReference type="NCBI Taxonomy" id="47775"/>
    <lineage>
        <taxon>Eukaryota</taxon>
        <taxon>Viridiplantae</taxon>
        <taxon>Chlorophyta</taxon>
        <taxon>core chlorophytes</taxon>
        <taxon>Chlorophyceae</taxon>
        <taxon>CS clade</taxon>
        <taxon>Chlamydomonadales</taxon>
        <taxon>Astrephomenaceae</taxon>
        <taxon>Astrephomene</taxon>
    </lineage>
</organism>
<keyword evidence="3" id="KW-1185">Reference proteome</keyword>
<evidence type="ECO:0000256" key="1">
    <source>
        <dbReference type="SAM" id="MobiDB-lite"/>
    </source>
</evidence>
<feature type="non-terminal residue" evidence="2">
    <location>
        <position position="1"/>
    </location>
</feature>
<accession>A0AAD3DLJ5</accession>
<dbReference type="EMBL" id="BMAR01000006">
    <property type="protein sequence ID" value="GFR43843.1"/>
    <property type="molecule type" value="Genomic_DNA"/>
</dbReference>
<protein>
    <submittedName>
        <fullName evidence="2">Uncharacterized protein</fullName>
    </submittedName>
</protein>
<dbReference type="Proteomes" id="UP001054857">
    <property type="component" value="Unassembled WGS sequence"/>
</dbReference>
<reference evidence="2 3" key="1">
    <citation type="journal article" date="2021" name="Sci. Rep.">
        <title>Genome sequencing of the multicellular alga Astrephomene provides insights into convergent evolution of germ-soma differentiation.</title>
        <authorList>
            <person name="Yamashita S."/>
            <person name="Yamamoto K."/>
            <person name="Matsuzaki R."/>
            <person name="Suzuki S."/>
            <person name="Yamaguchi H."/>
            <person name="Hirooka S."/>
            <person name="Minakuchi Y."/>
            <person name="Miyagishima S."/>
            <person name="Kawachi M."/>
            <person name="Toyoda A."/>
            <person name="Nozaki H."/>
        </authorList>
    </citation>
    <scope>NUCLEOTIDE SEQUENCE [LARGE SCALE GENOMIC DNA]</scope>
    <source>
        <strain evidence="2 3">NIES-4017</strain>
    </source>
</reference>
<dbReference type="AlphaFoldDB" id="A0AAD3DLJ5"/>
<feature type="non-terminal residue" evidence="2">
    <location>
        <position position="266"/>
    </location>
</feature>